<dbReference type="Gene3D" id="3.90.550.10">
    <property type="entry name" value="Spore Coat Polysaccharide Biosynthesis Protein SpsA, Chain A"/>
    <property type="match status" value="1"/>
</dbReference>
<evidence type="ECO:0000313" key="1">
    <source>
        <dbReference type="EMBL" id="MBX0303291.1"/>
    </source>
</evidence>
<dbReference type="EMBL" id="RKLQ01000001">
    <property type="protein sequence ID" value="MBX0303291.1"/>
    <property type="molecule type" value="Genomic_DNA"/>
</dbReference>
<accession>A0A8J7YK47</accession>
<dbReference type="Proteomes" id="UP000783863">
    <property type="component" value="Unassembled WGS sequence"/>
</dbReference>
<reference evidence="1" key="1">
    <citation type="submission" date="2021-06" db="EMBL/GenBank/DDBJ databases">
        <title>Halomicroarcula sp. F24A a new haloarchaeum isolated from saline soil.</title>
        <authorList>
            <person name="Duran-Viseras A."/>
            <person name="Sanchez-Porro C."/>
            <person name="Ventosa A."/>
        </authorList>
    </citation>
    <scope>NUCLEOTIDE SEQUENCE</scope>
    <source>
        <strain evidence="1">F24A</strain>
    </source>
</reference>
<proteinExistence type="predicted"/>
<dbReference type="InterPro" id="IPR029044">
    <property type="entry name" value="Nucleotide-diphossugar_trans"/>
</dbReference>
<comment type="caution">
    <text evidence="1">The sequence shown here is derived from an EMBL/GenBank/DDBJ whole genome shotgun (WGS) entry which is preliminary data.</text>
</comment>
<sequence>MTTVAVLADPPVEGAVVPELAGGPLDESEATALYTAMLTDVCRAVEASGAELLVNYRPDEQVPDDVDPERAVREPLDAALDAPDEARYEVQVGSTHAARVGNTVTHLLEREGVKTAAAVTPTAGLLTRQLIDSAAMKLRSSGVVLGPSTDGRVYYAGFAEPVDFEDAYATPTVQTLTDRAMDADLGVDFLPTTPVVETQADLQTVVPLLRARHRAERVVPPRTTTLINEFGLRVTADGLVRE</sequence>
<evidence type="ECO:0008006" key="3">
    <source>
        <dbReference type="Google" id="ProtNLM"/>
    </source>
</evidence>
<dbReference type="AlphaFoldDB" id="A0A8J7YK47"/>
<name>A0A8J7YK47_9EURY</name>
<organism evidence="1 2">
    <name type="scientific">Haloarcula salinisoli</name>
    <dbReference type="NCBI Taxonomy" id="2487746"/>
    <lineage>
        <taxon>Archaea</taxon>
        <taxon>Methanobacteriati</taxon>
        <taxon>Methanobacteriota</taxon>
        <taxon>Stenosarchaea group</taxon>
        <taxon>Halobacteria</taxon>
        <taxon>Halobacteriales</taxon>
        <taxon>Haloarculaceae</taxon>
        <taxon>Haloarcula</taxon>
    </lineage>
</organism>
<keyword evidence="2" id="KW-1185">Reference proteome</keyword>
<gene>
    <name evidence="1" type="ORF">EGD98_06340</name>
</gene>
<protein>
    <recommendedName>
        <fullName evidence="3">DUF2064 domain-containing protein</fullName>
    </recommendedName>
</protein>
<evidence type="ECO:0000313" key="2">
    <source>
        <dbReference type="Proteomes" id="UP000783863"/>
    </source>
</evidence>
<dbReference type="RefSeq" id="WP_220587501.1">
    <property type="nucleotide sequence ID" value="NZ_RKLQ01000001.1"/>
</dbReference>
<dbReference type="PANTHER" id="PTHR36529:SF1">
    <property type="entry name" value="GLYCOSYLTRANSFERASE"/>
    <property type="match status" value="1"/>
</dbReference>
<dbReference type="InterPro" id="IPR018641">
    <property type="entry name" value="Trfase_1_rSAM/seldom-assoc"/>
</dbReference>
<dbReference type="PANTHER" id="PTHR36529">
    <property type="entry name" value="SLL1095 PROTEIN"/>
    <property type="match status" value="1"/>
</dbReference>